<dbReference type="SMART" id="SM00972">
    <property type="entry name" value="SCPU"/>
    <property type="match status" value="1"/>
</dbReference>
<evidence type="ECO:0000313" key="4">
    <source>
        <dbReference type="Proteomes" id="UP000027037"/>
    </source>
</evidence>
<feature type="chain" id="PRO_5001618009" description="Spore coat protein U/FanG domain-containing protein" evidence="1">
    <location>
        <begin position="21"/>
        <end position="154"/>
    </location>
</feature>
<dbReference type="EMBL" id="AWFF01000031">
    <property type="protein sequence ID" value="KCZ55331.1"/>
    <property type="molecule type" value="Genomic_DNA"/>
</dbReference>
<dbReference type="InterPro" id="IPR053167">
    <property type="entry name" value="Spore_coat_component"/>
</dbReference>
<name>A0A062U4R8_9PROT</name>
<accession>A0A062U4R8</accession>
<protein>
    <recommendedName>
        <fullName evidence="2">Spore coat protein U/FanG domain-containing protein</fullName>
    </recommendedName>
</protein>
<dbReference type="PANTHER" id="PTHR37089">
    <property type="entry name" value="PROTEIN U-RELATED"/>
    <property type="match status" value="1"/>
</dbReference>
<dbReference type="Proteomes" id="UP000027037">
    <property type="component" value="Unassembled WGS sequence"/>
</dbReference>
<evidence type="ECO:0000256" key="1">
    <source>
        <dbReference type="SAM" id="SignalP"/>
    </source>
</evidence>
<dbReference type="RefSeq" id="WP_051601206.1">
    <property type="nucleotide sequence ID" value="NZ_AWFF01000031.1"/>
</dbReference>
<proteinExistence type="predicted"/>
<gene>
    <name evidence="3" type="ORF">HY29_12405</name>
</gene>
<dbReference type="AlphaFoldDB" id="A0A062U4R8"/>
<keyword evidence="4" id="KW-1185">Reference proteome</keyword>
<dbReference type="PATRIC" id="fig|1280946.3.peg.1271"/>
<dbReference type="Pfam" id="PF05229">
    <property type="entry name" value="SCPU"/>
    <property type="match status" value="1"/>
</dbReference>
<sequence length="154" mass="15611">MLRKVVLGTALILCTPTALADTATGNLQVQAVVLNTCAVATLPVVFADVGLTSTTANGTITVTCTNTGGFTVALNGGGSGDIAARELSHLTETSSFEYQLYTDAGFSTVWGDDSTGSTVSGTGPLDVLTVYGQTTSTPEIAGSYSDSVQVTVTF</sequence>
<organism evidence="3 4">
    <name type="scientific">Hyphomonas beringensis</name>
    <dbReference type="NCBI Taxonomy" id="1280946"/>
    <lineage>
        <taxon>Bacteria</taxon>
        <taxon>Pseudomonadati</taxon>
        <taxon>Pseudomonadota</taxon>
        <taxon>Alphaproteobacteria</taxon>
        <taxon>Hyphomonadales</taxon>
        <taxon>Hyphomonadaceae</taxon>
        <taxon>Hyphomonas</taxon>
    </lineage>
</organism>
<keyword evidence="1" id="KW-0732">Signal</keyword>
<feature type="domain" description="Spore coat protein U/FanG" evidence="2">
    <location>
        <begin position="24"/>
        <end position="151"/>
    </location>
</feature>
<evidence type="ECO:0000313" key="3">
    <source>
        <dbReference type="EMBL" id="KCZ55331.1"/>
    </source>
</evidence>
<feature type="signal peptide" evidence="1">
    <location>
        <begin position="1"/>
        <end position="20"/>
    </location>
</feature>
<comment type="caution">
    <text evidence="3">The sequence shown here is derived from an EMBL/GenBank/DDBJ whole genome shotgun (WGS) entry which is preliminary data.</text>
</comment>
<dbReference type="STRING" id="1280946.HY29_12405"/>
<reference evidence="3 4" key="1">
    <citation type="journal article" date="2014" name="Antonie Van Leeuwenhoek">
        <title>Hyphomonas beringensis sp. nov. and Hyphomonas chukchiensis sp. nov., isolated from surface seawater of the Bering Sea and Chukchi Sea.</title>
        <authorList>
            <person name="Li C."/>
            <person name="Lai Q."/>
            <person name="Li G."/>
            <person name="Dong C."/>
            <person name="Wang J."/>
            <person name="Liao Y."/>
            <person name="Shao Z."/>
        </authorList>
    </citation>
    <scope>NUCLEOTIDE SEQUENCE [LARGE SCALE GENOMIC DNA]</scope>
    <source>
        <strain evidence="3 4">25B14_1</strain>
    </source>
</reference>
<dbReference type="InterPro" id="IPR007893">
    <property type="entry name" value="Spore_coat_U/FanG"/>
</dbReference>
<dbReference type="OrthoDB" id="582666at2"/>
<evidence type="ECO:0000259" key="2">
    <source>
        <dbReference type="Pfam" id="PF05229"/>
    </source>
</evidence>
<dbReference type="PANTHER" id="PTHR37089:SF3">
    <property type="entry name" value="EXPORTED PROTEIN"/>
    <property type="match status" value="1"/>
</dbReference>
<dbReference type="eggNOG" id="COG5430">
    <property type="taxonomic scope" value="Bacteria"/>
</dbReference>